<dbReference type="EMBL" id="GBRH01248432">
    <property type="protein sequence ID" value="JAD49463.1"/>
    <property type="molecule type" value="Transcribed_RNA"/>
</dbReference>
<evidence type="ECO:0000313" key="1">
    <source>
        <dbReference type="EMBL" id="JAD49463.1"/>
    </source>
</evidence>
<reference evidence="1" key="1">
    <citation type="submission" date="2014-09" db="EMBL/GenBank/DDBJ databases">
        <authorList>
            <person name="Magalhaes I.L.F."/>
            <person name="Oliveira U."/>
            <person name="Santos F.R."/>
            <person name="Vidigal T.H.D.A."/>
            <person name="Brescovit A.D."/>
            <person name="Santos A.J."/>
        </authorList>
    </citation>
    <scope>NUCLEOTIDE SEQUENCE</scope>
    <source>
        <tissue evidence="1">Shoot tissue taken approximately 20 cm above the soil surface</tissue>
    </source>
</reference>
<organism evidence="1">
    <name type="scientific">Arundo donax</name>
    <name type="common">Giant reed</name>
    <name type="synonym">Donax arundinaceus</name>
    <dbReference type="NCBI Taxonomy" id="35708"/>
    <lineage>
        <taxon>Eukaryota</taxon>
        <taxon>Viridiplantae</taxon>
        <taxon>Streptophyta</taxon>
        <taxon>Embryophyta</taxon>
        <taxon>Tracheophyta</taxon>
        <taxon>Spermatophyta</taxon>
        <taxon>Magnoliopsida</taxon>
        <taxon>Liliopsida</taxon>
        <taxon>Poales</taxon>
        <taxon>Poaceae</taxon>
        <taxon>PACMAD clade</taxon>
        <taxon>Arundinoideae</taxon>
        <taxon>Arundineae</taxon>
        <taxon>Arundo</taxon>
    </lineage>
</organism>
<accession>A0A0A9AHX0</accession>
<reference evidence="1" key="2">
    <citation type="journal article" date="2015" name="Data Brief">
        <title>Shoot transcriptome of the giant reed, Arundo donax.</title>
        <authorList>
            <person name="Barrero R.A."/>
            <person name="Guerrero F.D."/>
            <person name="Moolhuijzen P."/>
            <person name="Goolsby J.A."/>
            <person name="Tidwell J."/>
            <person name="Bellgard S.E."/>
            <person name="Bellgard M.I."/>
        </authorList>
    </citation>
    <scope>NUCLEOTIDE SEQUENCE</scope>
    <source>
        <tissue evidence="1">Shoot tissue taken approximately 20 cm above the soil surface</tissue>
    </source>
</reference>
<name>A0A0A9AHX0_ARUDO</name>
<dbReference type="AlphaFoldDB" id="A0A0A9AHX0"/>
<protein>
    <submittedName>
        <fullName evidence="1">Uncharacterized protein</fullName>
    </submittedName>
</protein>
<sequence>MKRTSCLPSGYHSSTTIYWVRMSGLQATSAHKTRYIITIHVSPLSVYEGYDGVLNFASVSRWKDYSCAIQVK</sequence>
<dbReference type="InterPro" id="IPR007110">
    <property type="entry name" value="Ig-like_dom"/>
</dbReference>
<dbReference type="PROSITE" id="PS50835">
    <property type="entry name" value="IG_LIKE"/>
    <property type="match status" value="1"/>
</dbReference>
<proteinExistence type="predicted"/>